<evidence type="ECO:0000313" key="2">
    <source>
        <dbReference type="Proteomes" id="UP001633002"/>
    </source>
</evidence>
<dbReference type="Proteomes" id="UP001633002">
    <property type="component" value="Unassembled WGS sequence"/>
</dbReference>
<evidence type="ECO:0008006" key="3">
    <source>
        <dbReference type="Google" id="ProtNLM"/>
    </source>
</evidence>
<dbReference type="AlphaFoldDB" id="A0ABD3I141"/>
<protein>
    <recommendedName>
        <fullName evidence="3">Transposase</fullName>
    </recommendedName>
</protein>
<proteinExistence type="predicted"/>
<name>A0ABD3I141_9MARC</name>
<sequence>MRLVADSPAIAHIEESWPEFARDPRHVRLGLASDGVSPYSIKSSTYSTWPVALMNYNIPPWLATKKGFIILALIIPGPKQTTNFDVFLQPLVEEVSQLWQGVGDVFDGRTHRIGRDRWFTLRGIMMWTMHDYRGVGEDRNLDPPPVVRTMDWWENTWMDVQDGRRQQDESGLRRWSILHQLPYWKHLQIHHLLDPMHIEANVVKSLIKHMFGDKNNVRSRRACEEFNVHPYTWMQINEDGSKTMPSAPWVLRKEEHKILCQSISKIRFPTGM</sequence>
<evidence type="ECO:0000313" key="1">
    <source>
        <dbReference type="EMBL" id="KAL3696946.1"/>
    </source>
</evidence>
<dbReference type="PANTHER" id="PTHR10775">
    <property type="entry name" value="OS08G0208400 PROTEIN"/>
    <property type="match status" value="1"/>
</dbReference>
<gene>
    <name evidence="1" type="ORF">R1sor_011022</name>
</gene>
<dbReference type="Pfam" id="PF02992">
    <property type="entry name" value="Transposase_21"/>
    <property type="match status" value="1"/>
</dbReference>
<dbReference type="PANTHER" id="PTHR10775:SF185">
    <property type="entry name" value="OS08G0208400 PROTEIN"/>
    <property type="match status" value="1"/>
</dbReference>
<reference evidence="1 2" key="1">
    <citation type="submission" date="2024-09" db="EMBL/GenBank/DDBJ databases">
        <title>Chromosome-scale assembly of Riccia sorocarpa.</title>
        <authorList>
            <person name="Paukszto L."/>
        </authorList>
    </citation>
    <scope>NUCLEOTIDE SEQUENCE [LARGE SCALE GENOMIC DNA]</scope>
    <source>
        <strain evidence="1">LP-2024</strain>
        <tissue evidence="1">Aerial parts of the thallus</tissue>
    </source>
</reference>
<dbReference type="EMBL" id="JBJQOH010000002">
    <property type="protein sequence ID" value="KAL3696946.1"/>
    <property type="molecule type" value="Genomic_DNA"/>
</dbReference>
<organism evidence="1 2">
    <name type="scientific">Riccia sorocarpa</name>
    <dbReference type="NCBI Taxonomy" id="122646"/>
    <lineage>
        <taxon>Eukaryota</taxon>
        <taxon>Viridiplantae</taxon>
        <taxon>Streptophyta</taxon>
        <taxon>Embryophyta</taxon>
        <taxon>Marchantiophyta</taxon>
        <taxon>Marchantiopsida</taxon>
        <taxon>Marchantiidae</taxon>
        <taxon>Marchantiales</taxon>
        <taxon>Ricciaceae</taxon>
        <taxon>Riccia</taxon>
    </lineage>
</organism>
<comment type="caution">
    <text evidence="1">The sequence shown here is derived from an EMBL/GenBank/DDBJ whole genome shotgun (WGS) entry which is preliminary data.</text>
</comment>
<accession>A0ABD3I141</accession>
<keyword evidence="2" id="KW-1185">Reference proteome</keyword>
<dbReference type="InterPro" id="IPR004242">
    <property type="entry name" value="Transposase_21"/>
</dbReference>